<organism evidence="3 4">
    <name type="scientific">Pseudomonas arsenicoxydans</name>
    <dbReference type="NCBI Taxonomy" id="702115"/>
    <lineage>
        <taxon>Bacteria</taxon>
        <taxon>Pseudomonadati</taxon>
        <taxon>Pseudomonadota</taxon>
        <taxon>Gammaproteobacteria</taxon>
        <taxon>Pseudomonadales</taxon>
        <taxon>Pseudomonadaceae</taxon>
        <taxon>Pseudomonas</taxon>
    </lineage>
</organism>
<gene>
    <name evidence="3" type="ORF">CUN61_21800</name>
</gene>
<evidence type="ECO:0000313" key="4">
    <source>
        <dbReference type="Proteomes" id="UP000291121"/>
    </source>
</evidence>
<evidence type="ECO:0008006" key="5">
    <source>
        <dbReference type="Google" id="ProtNLM"/>
    </source>
</evidence>
<keyword evidence="4" id="KW-1185">Reference proteome</keyword>
<feature type="signal peptide" evidence="2">
    <location>
        <begin position="1"/>
        <end position="23"/>
    </location>
</feature>
<evidence type="ECO:0000256" key="1">
    <source>
        <dbReference type="SAM" id="MobiDB-lite"/>
    </source>
</evidence>
<dbReference type="EMBL" id="CP024767">
    <property type="protein sequence ID" value="QAY86426.1"/>
    <property type="molecule type" value="Genomic_DNA"/>
</dbReference>
<keyword evidence="2" id="KW-0732">Signal</keyword>
<feature type="compositionally biased region" description="Low complexity" evidence="1">
    <location>
        <begin position="68"/>
        <end position="79"/>
    </location>
</feature>
<reference evidence="3 4" key="1">
    <citation type="submission" date="2017-11" db="EMBL/GenBank/DDBJ databases">
        <title>Genome sequence of Pseudomonas arsenicoxydans ACM1.</title>
        <authorList>
            <person name="Nascimento F.X."/>
        </authorList>
    </citation>
    <scope>NUCLEOTIDE SEQUENCE [LARGE SCALE GENOMIC DNA]</scope>
    <source>
        <strain evidence="3 4">ACM1</strain>
    </source>
</reference>
<protein>
    <recommendedName>
        <fullName evidence="5">Secreted protein</fullName>
    </recommendedName>
</protein>
<accession>A0A4P6G7X7</accession>
<evidence type="ECO:0000313" key="3">
    <source>
        <dbReference type="EMBL" id="QAY86426.1"/>
    </source>
</evidence>
<proteinExistence type="predicted"/>
<feature type="compositionally biased region" description="Basic and acidic residues" evidence="1">
    <location>
        <begin position="48"/>
        <end position="60"/>
    </location>
</feature>
<feature type="chain" id="PRO_5020754491" description="Secreted protein" evidence="2">
    <location>
        <begin position="24"/>
        <end position="92"/>
    </location>
</feature>
<dbReference type="Proteomes" id="UP000291121">
    <property type="component" value="Chromosome"/>
</dbReference>
<sequence length="92" mass="8971">MNGTIAALMIAGLVSVGSLSALAGENTVADSAVPPAALPGINQTQGAESKEDKADKKGEEASGSNSGADAQATDNDAATSSGGKDVEQKPKQ</sequence>
<evidence type="ECO:0000256" key="2">
    <source>
        <dbReference type="SAM" id="SignalP"/>
    </source>
</evidence>
<feature type="region of interest" description="Disordered" evidence="1">
    <location>
        <begin position="32"/>
        <end position="92"/>
    </location>
</feature>
<name>A0A4P6G7X7_9PSED</name>
<dbReference type="AlphaFoldDB" id="A0A4P6G7X7"/>
<dbReference type="RefSeq" id="WP_208668483.1">
    <property type="nucleotide sequence ID" value="NZ_CP024767.1"/>
</dbReference>